<feature type="transmembrane region" description="Helical" evidence="1">
    <location>
        <begin position="230"/>
        <end position="252"/>
    </location>
</feature>
<dbReference type="Proteomes" id="UP000439903">
    <property type="component" value="Unassembled WGS sequence"/>
</dbReference>
<organism evidence="2 3">
    <name type="scientific">Gigaspora margarita</name>
    <dbReference type="NCBI Taxonomy" id="4874"/>
    <lineage>
        <taxon>Eukaryota</taxon>
        <taxon>Fungi</taxon>
        <taxon>Fungi incertae sedis</taxon>
        <taxon>Mucoromycota</taxon>
        <taxon>Glomeromycotina</taxon>
        <taxon>Glomeromycetes</taxon>
        <taxon>Diversisporales</taxon>
        <taxon>Gigasporaceae</taxon>
        <taxon>Gigaspora</taxon>
    </lineage>
</organism>
<feature type="transmembrane region" description="Helical" evidence="1">
    <location>
        <begin position="328"/>
        <end position="350"/>
    </location>
</feature>
<keyword evidence="1" id="KW-0812">Transmembrane</keyword>
<keyword evidence="1" id="KW-1133">Transmembrane helix</keyword>
<feature type="transmembrane region" description="Helical" evidence="1">
    <location>
        <begin position="175"/>
        <end position="196"/>
    </location>
</feature>
<gene>
    <name evidence="2" type="ORF">F8M41_007020</name>
</gene>
<evidence type="ECO:0000256" key="1">
    <source>
        <dbReference type="SAM" id="Phobius"/>
    </source>
</evidence>
<dbReference type="EMBL" id="WTPW01000018">
    <property type="protein sequence ID" value="KAF0559048.1"/>
    <property type="molecule type" value="Genomic_DNA"/>
</dbReference>
<evidence type="ECO:0000313" key="2">
    <source>
        <dbReference type="EMBL" id="KAF0559048.1"/>
    </source>
</evidence>
<keyword evidence="3" id="KW-1185">Reference proteome</keyword>
<feature type="transmembrane region" description="Helical" evidence="1">
    <location>
        <begin position="357"/>
        <end position="385"/>
    </location>
</feature>
<sequence length="410" mass="47175">MFFINRCTHVCMKNCLNGLTRIGHCTLALQSGLHKFDLHNCTLNIPVVLCLHIPKIMENFTIEQRSSINDRIIQENDINLPCRWDLSIITNCQGSIYFFWIYYISITICFILLITSLVILIYKLPWNSNLISNLGPIKGFLIWMILHGSFRAVSMLIITNDWLHDNYIIKSIINIFGWSFGCIAAATYLVSIFKVLPHLALHTNTVFDIEVANNLIIDHFIPKDSTVLKIYWTFIIIMITTSLILSILKGYFQMVDKELLFNIIQTTILIEYCGAYILGALCFIKYGRLVVKLLDESAKIMGLEDIRKSENKASRLVNYRTYLNKLKIMNFSLSILVCWLGVLSFFLVLFRNKIGEYLTLYIILAFISFDGTAIIMLITLFGIIYGEIHKRHSAVAEELSTSINFSRNNE</sequence>
<evidence type="ECO:0000313" key="3">
    <source>
        <dbReference type="Proteomes" id="UP000439903"/>
    </source>
</evidence>
<reference evidence="2 3" key="1">
    <citation type="journal article" date="2019" name="Environ. Microbiol.">
        <title>At the nexus of three kingdoms: the genome of the mycorrhizal fungus Gigaspora margarita provides insights into plant, endobacterial and fungal interactions.</title>
        <authorList>
            <person name="Venice F."/>
            <person name="Ghignone S."/>
            <person name="Salvioli di Fossalunga A."/>
            <person name="Amselem J."/>
            <person name="Novero M."/>
            <person name="Xianan X."/>
            <person name="Sedzielewska Toro K."/>
            <person name="Morin E."/>
            <person name="Lipzen A."/>
            <person name="Grigoriev I.V."/>
            <person name="Henrissat B."/>
            <person name="Martin F.M."/>
            <person name="Bonfante P."/>
        </authorList>
    </citation>
    <scope>NUCLEOTIDE SEQUENCE [LARGE SCALE GENOMIC DNA]</scope>
    <source>
        <strain evidence="2 3">BEG34</strain>
    </source>
</reference>
<dbReference type="AlphaFoldDB" id="A0A8H4B4C0"/>
<dbReference type="OrthoDB" id="2418080at2759"/>
<accession>A0A8H4B4C0</accession>
<proteinExistence type="predicted"/>
<name>A0A8H4B4C0_GIGMA</name>
<feature type="transmembrane region" description="Helical" evidence="1">
    <location>
        <begin position="97"/>
        <end position="122"/>
    </location>
</feature>
<feature type="transmembrane region" description="Helical" evidence="1">
    <location>
        <begin position="259"/>
        <end position="286"/>
    </location>
</feature>
<feature type="transmembrane region" description="Helical" evidence="1">
    <location>
        <begin position="142"/>
        <end position="163"/>
    </location>
</feature>
<protein>
    <submittedName>
        <fullName evidence="2">Uncharacterized protein</fullName>
    </submittedName>
</protein>
<keyword evidence="1" id="KW-0472">Membrane</keyword>
<comment type="caution">
    <text evidence="2">The sequence shown here is derived from an EMBL/GenBank/DDBJ whole genome shotgun (WGS) entry which is preliminary data.</text>
</comment>